<evidence type="ECO:0000313" key="1">
    <source>
        <dbReference type="EMBL" id="MCF2948059.1"/>
    </source>
</evidence>
<proteinExistence type="predicted"/>
<name>A0ABS9D569_9ALTE</name>
<comment type="caution">
    <text evidence="1">The sequence shown here is derived from an EMBL/GenBank/DDBJ whole genome shotgun (WGS) entry which is preliminary data.</text>
</comment>
<dbReference type="InterPro" id="IPR027417">
    <property type="entry name" value="P-loop_NTPase"/>
</dbReference>
<dbReference type="RefSeq" id="WP_235311627.1">
    <property type="nucleotide sequence ID" value="NZ_JAKGAS010000003.1"/>
</dbReference>
<dbReference type="EMBL" id="JAKGAS010000003">
    <property type="protein sequence ID" value="MCF2948059.1"/>
    <property type="molecule type" value="Genomic_DNA"/>
</dbReference>
<accession>A0ABS9D569</accession>
<reference evidence="1 2" key="1">
    <citation type="submission" date="2022-01" db="EMBL/GenBank/DDBJ databases">
        <title>Paraglaciecola sp. G1-23.</title>
        <authorList>
            <person name="Jin M.S."/>
            <person name="Han D.M."/>
            <person name="Kim H.M."/>
            <person name="Jeon C.O."/>
        </authorList>
    </citation>
    <scope>NUCLEOTIDE SEQUENCE [LARGE SCALE GENOMIC DNA]</scope>
    <source>
        <strain evidence="1 2">G1-23</strain>
    </source>
</reference>
<evidence type="ECO:0000313" key="2">
    <source>
        <dbReference type="Proteomes" id="UP001521137"/>
    </source>
</evidence>
<sequence>MLDELAQKNTPSKLMQKINQILAAISRRAERTKKVEHLVNSFVDVGSLQSMISNYENQVIYGRKGTGKTHALIYLNTKNNINGRVSINIDLRTIGSSQSFYINNEYTEKDRALRLLSDILGNVHEAILETVSESDEIDLSAVVPILDEFVECITNIEICGTIERESQSESNHSNKLQYNLTASSSKGLTASLSETTGSSEKASAKQTRAGYENLRIHFGLLIKSVKKLVKLMPENELWILLDEWGSIPYELQPYVADLLRKVLFPVNGVIVKIATTPMRANFRKTTETQSFIGFELGVDVSSVIDLDEFLVFENNYETAKSFFKNLIHKHALAIDTNNICSLDETKFINHIFTQRSSFEEFVRASEGSPRDAINILSKAAFKAADSKIAIKHIREAARSFYHTDKHNELNSNAEALELLDWIIREVISTRKTRGFLLSCDSKDKLIDYLYDARVLHILKQGVSVSTMAGKRFNIYSLDYGCYVDLIGTQGYPKALLIASSKNNEDTYVEIPAACFASAKHSILELQSYYNQHQTSFSFVNSAKDLTLAVINLNSKKELESSVPDSLLDGIPKNIENKKIDNSIFKPLIFVALIIRKAQNHEYSTGVQITNIINEYLIHESKPKKPNNISRELRDQGKIEKMPWLTLMSKTAGSGNVFCINELWKVYWKEYFDSPPPNIM</sequence>
<dbReference type="Proteomes" id="UP001521137">
    <property type="component" value="Unassembled WGS sequence"/>
</dbReference>
<organism evidence="1 2">
    <name type="scientific">Paraglaciecola algarum</name>
    <dbReference type="NCBI Taxonomy" id="3050085"/>
    <lineage>
        <taxon>Bacteria</taxon>
        <taxon>Pseudomonadati</taxon>
        <taxon>Pseudomonadota</taxon>
        <taxon>Gammaproteobacteria</taxon>
        <taxon>Alteromonadales</taxon>
        <taxon>Alteromonadaceae</taxon>
        <taxon>Paraglaciecola</taxon>
    </lineage>
</organism>
<protein>
    <submittedName>
        <fullName evidence="1">Uncharacterized protein</fullName>
    </submittedName>
</protein>
<gene>
    <name evidence="1" type="ORF">L0668_08075</name>
</gene>
<keyword evidence="2" id="KW-1185">Reference proteome</keyword>
<dbReference type="SUPFAM" id="SSF52540">
    <property type="entry name" value="P-loop containing nucleoside triphosphate hydrolases"/>
    <property type="match status" value="1"/>
</dbReference>
<dbReference type="InterPro" id="IPR056955">
    <property type="entry name" value="ORC-CDC6-like"/>
</dbReference>
<dbReference type="Pfam" id="PF24389">
    <property type="entry name" value="ORC-CDC6-like"/>
    <property type="match status" value="1"/>
</dbReference>